<dbReference type="GO" id="GO:0016787">
    <property type="term" value="F:hydrolase activity"/>
    <property type="evidence" value="ECO:0007669"/>
    <property type="project" value="UniProtKB-KW"/>
</dbReference>
<accession>A0ABR1Y9E2</accession>
<evidence type="ECO:0000313" key="2">
    <source>
        <dbReference type="Proteomes" id="UP001492380"/>
    </source>
</evidence>
<protein>
    <submittedName>
        <fullName evidence="1">Glycoside hydrolase</fullName>
    </submittedName>
</protein>
<dbReference type="EMBL" id="JBBWRZ010000015">
    <property type="protein sequence ID" value="KAK8222811.1"/>
    <property type="molecule type" value="Genomic_DNA"/>
</dbReference>
<keyword evidence="2" id="KW-1185">Reference proteome</keyword>
<organism evidence="1 2">
    <name type="scientific">Phyllosticta capitalensis</name>
    <dbReference type="NCBI Taxonomy" id="121624"/>
    <lineage>
        <taxon>Eukaryota</taxon>
        <taxon>Fungi</taxon>
        <taxon>Dikarya</taxon>
        <taxon>Ascomycota</taxon>
        <taxon>Pezizomycotina</taxon>
        <taxon>Dothideomycetes</taxon>
        <taxon>Dothideomycetes incertae sedis</taxon>
        <taxon>Botryosphaeriales</taxon>
        <taxon>Phyllostictaceae</taxon>
        <taxon>Phyllosticta</taxon>
    </lineage>
</organism>
<dbReference type="Gene3D" id="3.20.20.80">
    <property type="entry name" value="Glycosidases"/>
    <property type="match status" value="1"/>
</dbReference>
<evidence type="ECO:0000313" key="1">
    <source>
        <dbReference type="EMBL" id="KAK8222811.1"/>
    </source>
</evidence>
<proteinExistence type="predicted"/>
<dbReference type="CDD" id="cd11577">
    <property type="entry name" value="GH71"/>
    <property type="match status" value="1"/>
</dbReference>
<keyword evidence="1" id="KW-0378">Hydrolase</keyword>
<dbReference type="Proteomes" id="UP001492380">
    <property type="component" value="Unassembled WGS sequence"/>
</dbReference>
<name>A0ABR1Y9E2_9PEZI</name>
<gene>
    <name evidence="1" type="ORF">HDK90DRAFT_500379</name>
</gene>
<reference evidence="1 2" key="1">
    <citation type="submission" date="2024-04" db="EMBL/GenBank/DDBJ databases">
        <title>Phyllosticta paracitricarpa is synonymous to the EU quarantine fungus P. citricarpa based on phylogenomic analyses.</title>
        <authorList>
            <consortium name="Lawrence Berkeley National Laboratory"/>
            <person name="Van Ingen-Buijs V.A."/>
            <person name="Van Westerhoven A.C."/>
            <person name="Haridas S."/>
            <person name="Skiadas P."/>
            <person name="Martin F."/>
            <person name="Groenewald J.Z."/>
            <person name="Crous P.W."/>
            <person name="Seidl M.F."/>
        </authorList>
    </citation>
    <scope>NUCLEOTIDE SEQUENCE [LARGE SCALE GENOMIC DNA]</scope>
    <source>
        <strain evidence="1 2">CBS 123374</strain>
    </source>
</reference>
<comment type="caution">
    <text evidence="1">The sequence shown here is derived from an EMBL/GenBank/DDBJ whole genome shotgun (WGS) entry which is preliminary data.</text>
</comment>
<dbReference type="Pfam" id="PF03659">
    <property type="entry name" value="Glyco_hydro_71"/>
    <property type="match status" value="1"/>
</dbReference>
<dbReference type="InterPro" id="IPR005197">
    <property type="entry name" value="Glyco_hydro_71"/>
</dbReference>
<sequence length="440" mass="47058">MQNAKALGIDAFALNFVPDGDVNYTQQLVYAYDSAASNDMKVFLSFDFNTGYWSVDDPTAVGERIAAFRSHSGQLMVDDQVFVSTFVGDTLDSSAVNSTAGGGIFFAPNFNPGTSQDFSVLDGLFSWYAWPTDGSNNPPSSTSTYLPSYADTDYINTIGDASKYVAPVSPWFFTHFDSKNWLYPSDTLWFDRWNEILALGSRFVEIITWNDYGESHYIGPLSSKHYDDGNSLWTNDMSHDGWRDMAAPFITAYKAGASAVTVDHISATGGEKVIYWFRPQPKGLDCSSTDNIGTAPNGADLVADSVFVVTLLESEATVTVTSGSNDPVTYTASAGASITSVAMAAGTQSFKVTRDNGSTVVFSGDAAKEVVSECVCGIYNFNAFVGTFPAGAYDALDTDGLSRFTEGLKVTTCSPTPSLTAGADAKRAAAVFEAAVTAVI</sequence>